<accession>A0A3B0SQ55</accession>
<evidence type="ECO:0000256" key="7">
    <source>
        <dbReference type="ARBA" id="ARBA00022967"/>
    </source>
</evidence>
<name>A0A3B0SQ55_9ZZZZ</name>
<dbReference type="GO" id="GO:0016887">
    <property type="term" value="F:ATP hydrolysis activity"/>
    <property type="evidence" value="ECO:0007669"/>
    <property type="project" value="InterPro"/>
</dbReference>
<dbReference type="PROSITE" id="PS50893">
    <property type="entry name" value="ABC_TRANSPORTER_2"/>
    <property type="match status" value="2"/>
</dbReference>
<dbReference type="CDD" id="cd03216">
    <property type="entry name" value="ABC_Carb_Monos_I"/>
    <property type="match status" value="1"/>
</dbReference>
<dbReference type="InterPro" id="IPR003593">
    <property type="entry name" value="AAA+_ATPase"/>
</dbReference>
<dbReference type="InterPro" id="IPR027417">
    <property type="entry name" value="P-loop_NTPase"/>
</dbReference>
<keyword evidence="8" id="KW-0472">Membrane</keyword>
<evidence type="ECO:0000256" key="1">
    <source>
        <dbReference type="ARBA" id="ARBA00004202"/>
    </source>
</evidence>
<feature type="domain" description="ABC transporter" evidence="9">
    <location>
        <begin position="269"/>
        <end position="521"/>
    </location>
</feature>
<dbReference type="FunFam" id="3.40.50.300:FF:000127">
    <property type="entry name" value="Ribose import ATP-binding protein RbsA"/>
    <property type="match status" value="1"/>
</dbReference>
<keyword evidence="2" id="KW-0813">Transport</keyword>
<evidence type="ECO:0000256" key="4">
    <source>
        <dbReference type="ARBA" id="ARBA00022737"/>
    </source>
</evidence>
<dbReference type="InterPro" id="IPR017871">
    <property type="entry name" value="ABC_transporter-like_CS"/>
</dbReference>
<dbReference type="Gene3D" id="3.40.50.300">
    <property type="entry name" value="P-loop containing nucleotide triphosphate hydrolases"/>
    <property type="match status" value="2"/>
</dbReference>
<organism evidence="10">
    <name type="scientific">hydrothermal vent metagenome</name>
    <dbReference type="NCBI Taxonomy" id="652676"/>
    <lineage>
        <taxon>unclassified sequences</taxon>
        <taxon>metagenomes</taxon>
        <taxon>ecological metagenomes</taxon>
    </lineage>
</organism>
<dbReference type="GO" id="GO:0005886">
    <property type="term" value="C:plasma membrane"/>
    <property type="evidence" value="ECO:0007669"/>
    <property type="project" value="UniProtKB-SubCell"/>
</dbReference>
<sequence length="523" mass="55533">MTTTQPETRQLVVEMRDITKKFPGVIANEDVTLEVRRGEIHALLGENGAGKSTLMSVLCGLYQPDGGSLHLALHQEELCETVLRSPRHAIQAGIGMVYQHFKLIPTFSVTENILLGAEDTPTVLDLKQSGARIAEIAERFALPVNPEARVWQLSVGEQQRVEILKQLYRGAALLILDEPTAVLTPQESDALGETMHSLAASGVSIVFISHKLDEVLAYADRVTVLRGGKTAATVDVADVTKADLARLMVGRDVLFSADKPEAELGPDALVLHGVTAMGDRSVTAVNNVSLTVRGGEILGIAGVAGNGQKELVEVMTGLRTPTAGSVTVRGADLTGKSAIDFIQGGVAHVPADRLGQGLAGNLPLTDNVILKSFRSEPISHRSFLNKKAIREMSIRLIEAFNVLPGDPDAKASGLSGGNQQKLILAREIDATDRLAVGDEPAVLVAVYPTRGLDVGAIEIVRDALLNQRAIGAAVVMVSEDLDELRTLSDRIAVLHGGEVMGVVDPASTSKDDLGLLMAGERLS</sequence>
<evidence type="ECO:0000256" key="2">
    <source>
        <dbReference type="ARBA" id="ARBA00022448"/>
    </source>
</evidence>
<proteinExistence type="predicted"/>
<dbReference type="GO" id="GO:0005524">
    <property type="term" value="F:ATP binding"/>
    <property type="evidence" value="ECO:0007669"/>
    <property type="project" value="UniProtKB-KW"/>
</dbReference>
<evidence type="ECO:0000256" key="8">
    <source>
        <dbReference type="ARBA" id="ARBA00023136"/>
    </source>
</evidence>
<dbReference type="PANTHER" id="PTHR43790:SF4">
    <property type="entry name" value="GUANOSINE IMPORT ATP-BINDING PROTEIN NUPO"/>
    <property type="match status" value="1"/>
</dbReference>
<keyword evidence="7" id="KW-1278">Translocase</keyword>
<feature type="domain" description="ABC transporter" evidence="9">
    <location>
        <begin position="13"/>
        <end position="252"/>
    </location>
</feature>
<dbReference type="SUPFAM" id="SSF52540">
    <property type="entry name" value="P-loop containing nucleoside triphosphate hydrolases"/>
    <property type="match status" value="2"/>
</dbReference>
<evidence type="ECO:0000256" key="3">
    <source>
        <dbReference type="ARBA" id="ARBA00022475"/>
    </source>
</evidence>
<dbReference type="InterPro" id="IPR003439">
    <property type="entry name" value="ABC_transporter-like_ATP-bd"/>
</dbReference>
<dbReference type="Pfam" id="PF00005">
    <property type="entry name" value="ABC_tran"/>
    <property type="match status" value="2"/>
</dbReference>
<evidence type="ECO:0000259" key="9">
    <source>
        <dbReference type="PROSITE" id="PS50893"/>
    </source>
</evidence>
<dbReference type="InterPro" id="IPR050107">
    <property type="entry name" value="ABC_carbohydrate_import_ATPase"/>
</dbReference>
<gene>
    <name evidence="10" type="ORF">MNBD_ACTINO02-2842</name>
</gene>
<reference evidence="10" key="1">
    <citation type="submission" date="2018-06" db="EMBL/GenBank/DDBJ databases">
        <authorList>
            <person name="Zhirakovskaya E."/>
        </authorList>
    </citation>
    <scope>NUCLEOTIDE SEQUENCE</scope>
</reference>
<evidence type="ECO:0000256" key="6">
    <source>
        <dbReference type="ARBA" id="ARBA00022840"/>
    </source>
</evidence>
<dbReference type="PROSITE" id="PS00211">
    <property type="entry name" value="ABC_TRANSPORTER_1"/>
    <property type="match status" value="2"/>
</dbReference>
<dbReference type="CDD" id="cd03215">
    <property type="entry name" value="ABC_Carb_Monos_II"/>
    <property type="match status" value="1"/>
</dbReference>
<comment type="subcellular location">
    <subcellularLocation>
        <location evidence="1">Cell membrane</location>
        <topology evidence="1">Peripheral membrane protein</topology>
    </subcellularLocation>
</comment>
<keyword evidence="4" id="KW-0677">Repeat</keyword>
<dbReference type="EMBL" id="UOEK01000429">
    <property type="protein sequence ID" value="VAW07955.1"/>
    <property type="molecule type" value="Genomic_DNA"/>
</dbReference>
<protein>
    <recommendedName>
        <fullName evidence="9">ABC transporter domain-containing protein</fullName>
    </recommendedName>
</protein>
<dbReference type="PANTHER" id="PTHR43790">
    <property type="entry name" value="CARBOHYDRATE TRANSPORT ATP-BINDING PROTEIN MG119-RELATED"/>
    <property type="match status" value="1"/>
</dbReference>
<evidence type="ECO:0000256" key="5">
    <source>
        <dbReference type="ARBA" id="ARBA00022741"/>
    </source>
</evidence>
<dbReference type="AlphaFoldDB" id="A0A3B0SQ55"/>
<dbReference type="SMART" id="SM00382">
    <property type="entry name" value="AAA"/>
    <property type="match status" value="1"/>
</dbReference>
<keyword evidence="6" id="KW-0067">ATP-binding</keyword>
<keyword evidence="3" id="KW-1003">Cell membrane</keyword>
<keyword evidence="5" id="KW-0547">Nucleotide-binding</keyword>
<evidence type="ECO:0000313" key="10">
    <source>
        <dbReference type="EMBL" id="VAW07955.1"/>
    </source>
</evidence>